<comment type="caution">
    <text evidence="1">The sequence shown here is derived from an EMBL/GenBank/DDBJ whole genome shotgun (WGS) entry which is preliminary data.</text>
</comment>
<organism evidence="1 2">
    <name type="scientific">Paucilactobacillus suebicus DSM 5007 = KCTC 3549</name>
    <dbReference type="NCBI Taxonomy" id="1423807"/>
    <lineage>
        <taxon>Bacteria</taxon>
        <taxon>Bacillati</taxon>
        <taxon>Bacillota</taxon>
        <taxon>Bacilli</taxon>
        <taxon>Lactobacillales</taxon>
        <taxon>Lactobacillaceae</taxon>
        <taxon>Paucilactobacillus</taxon>
    </lineage>
</organism>
<evidence type="ECO:0000313" key="1">
    <source>
        <dbReference type="EMBL" id="KRM12834.1"/>
    </source>
</evidence>
<dbReference type="STRING" id="1423807.FD16_GL002013"/>
<accession>A0A0R1W5R2</accession>
<dbReference type="PATRIC" id="fig|1423807.3.peg.2065"/>
<keyword evidence="2" id="KW-1185">Reference proteome</keyword>
<gene>
    <name evidence="1" type="ORF">FD16_GL002013</name>
</gene>
<evidence type="ECO:0000313" key="2">
    <source>
        <dbReference type="Proteomes" id="UP000051820"/>
    </source>
</evidence>
<sequence>MYAQNDQFEKLETQLRQNDGKNQNQIIEVISQIQAKPLNEWFDILSGSFIVSASQGIKQATSDQVTNAGKKLNEDGIQAITNNLFKQFCEDAGDTKTRIAHYLNDDISLILEKSADVKSWKEYENLKNKDLLLSHLLYIWYLGWQRGYAFTAESNMETAKRQNNDPRLANTSDEQIQQACIKIAATESVKVLGELFHDHDTQERVYLMILAYLQTGRQR</sequence>
<protein>
    <submittedName>
        <fullName evidence="1">Uncharacterized protein</fullName>
    </submittedName>
</protein>
<reference evidence="1 2" key="1">
    <citation type="journal article" date="2015" name="Genome Announc.">
        <title>Expanding the biotechnology potential of lactobacilli through comparative genomics of 213 strains and associated genera.</title>
        <authorList>
            <person name="Sun Z."/>
            <person name="Harris H.M."/>
            <person name="McCann A."/>
            <person name="Guo C."/>
            <person name="Argimon S."/>
            <person name="Zhang W."/>
            <person name="Yang X."/>
            <person name="Jeffery I.B."/>
            <person name="Cooney J.C."/>
            <person name="Kagawa T.F."/>
            <person name="Liu W."/>
            <person name="Song Y."/>
            <person name="Salvetti E."/>
            <person name="Wrobel A."/>
            <person name="Rasinkangas P."/>
            <person name="Parkhill J."/>
            <person name="Rea M.C."/>
            <person name="O'Sullivan O."/>
            <person name="Ritari J."/>
            <person name="Douillard F.P."/>
            <person name="Paul Ross R."/>
            <person name="Yang R."/>
            <person name="Briner A.E."/>
            <person name="Felis G.E."/>
            <person name="de Vos W.M."/>
            <person name="Barrangou R."/>
            <person name="Klaenhammer T.R."/>
            <person name="Caufield P.W."/>
            <person name="Cui Y."/>
            <person name="Zhang H."/>
            <person name="O'Toole P.W."/>
        </authorList>
    </citation>
    <scope>NUCLEOTIDE SEQUENCE [LARGE SCALE GENOMIC DNA]</scope>
    <source>
        <strain evidence="1 2">DSM 5007</strain>
    </source>
</reference>
<dbReference type="Proteomes" id="UP000051820">
    <property type="component" value="Unassembled WGS sequence"/>
</dbReference>
<dbReference type="EMBL" id="AZGF01000005">
    <property type="protein sequence ID" value="KRM12834.1"/>
    <property type="molecule type" value="Genomic_DNA"/>
</dbReference>
<dbReference type="RefSeq" id="WP_010621902.1">
    <property type="nucleotide sequence ID" value="NZ_AZGF01000005.1"/>
</dbReference>
<dbReference type="OrthoDB" id="9940711at2"/>
<proteinExistence type="predicted"/>
<name>A0A0R1W5R2_9LACO</name>
<dbReference type="AlphaFoldDB" id="A0A0R1W5R2"/>